<keyword evidence="6" id="KW-0067">ATP-binding</keyword>
<accession>E3H729</accession>
<dbReference type="SMART" id="SM00382">
    <property type="entry name" value="AAA"/>
    <property type="match status" value="1"/>
</dbReference>
<sequence>MRESIKQLEMKNITKRFPGVLACDNVSIELKQGEILALLGENGAGKTTLMNILYGLYHQDEGVVRINDKEVKINSPKAAFKLGIGMVHQHFMLVPNLTVLENIALGIRNTNTIKLDLEEIREKIKEITNKYDLSVNPDAFIWQLSVGEQQRVELVKTLCLGANLLILDEPTAALTPQETDELLILLRKMAEEGCSIIFISHKLNEVKSVTHKVAVLRNGKLVYNGATDDHSQEELAAKMAGHDIHIHVSEEKENFGKAVLELKDVWAKGDRGTFALNGVSLTIREGEIVGIAGVSGNGQKELAEVINGIRKVKNGNIIFKDEDITNLSAKKIIKKHMGYIPEDRNHEGIIPSFSIKENLIMKDYFKDSFSKFSFLNRKRIIGNAKRLVEKFNIKCPDIDTACGTLSGGNIQKVIFAREITRDPKMLVAAYPIRGLDIGAAEYVHNQLLEARDRNMAIMVISEELDELINICDKIAVIYEGKILDVLSKKDVTKSKLGLLMAGVSS</sequence>
<dbReference type="CDD" id="cd03216">
    <property type="entry name" value="ABC_Carb_Monos_I"/>
    <property type="match status" value="1"/>
</dbReference>
<dbReference type="Pfam" id="PF00005">
    <property type="entry name" value="ABC_tran"/>
    <property type="match status" value="2"/>
</dbReference>
<name>E3H729_ILYPC</name>
<dbReference type="KEGG" id="ipo:Ilyop_0136"/>
<dbReference type="RefSeq" id="WP_013386596.1">
    <property type="nucleotide sequence ID" value="NC_014632.1"/>
</dbReference>
<dbReference type="FunFam" id="3.40.50.300:FF:000127">
    <property type="entry name" value="Ribose import ATP-binding protein RbsA"/>
    <property type="match status" value="1"/>
</dbReference>
<evidence type="ECO:0000256" key="5">
    <source>
        <dbReference type="ARBA" id="ARBA00022741"/>
    </source>
</evidence>
<dbReference type="OrthoDB" id="9771863at2"/>
<evidence type="ECO:0000313" key="10">
    <source>
        <dbReference type="EMBL" id="ADO81925.1"/>
    </source>
</evidence>
<keyword evidence="11" id="KW-1185">Reference proteome</keyword>
<dbReference type="PANTHER" id="PTHR43790:SF4">
    <property type="entry name" value="GUANOSINE IMPORT ATP-BINDING PROTEIN NUPO"/>
    <property type="match status" value="1"/>
</dbReference>
<proteinExistence type="predicted"/>
<dbReference type="eggNOG" id="COG3845">
    <property type="taxonomic scope" value="Bacteria"/>
</dbReference>
<evidence type="ECO:0000256" key="1">
    <source>
        <dbReference type="ARBA" id="ARBA00004202"/>
    </source>
</evidence>
<dbReference type="AlphaFoldDB" id="E3H729"/>
<evidence type="ECO:0000259" key="9">
    <source>
        <dbReference type="PROSITE" id="PS50893"/>
    </source>
</evidence>
<keyword evidence="2" id="KW-0813">Transport</keyword>
<dbReference type="GO" id="GO:0005524">
    <property type="term" value="F:ATP binding"/>
    <property type="evidence" value="ECO:0007669"/>
    <property type="project" value="UniProtKB-KW"/>
</dbReference>
<dbReference type="InterPro" id="IPR027417">
    <property type="entry name" value="P-loop_NTPase"/>
</dbReference>
<reference evidence="10 11" key="1">
    <citation type="journal article" date="2010" name="Stand. Genomic Sci.">
        <title>Complete genome sequence of Ilyobacter polytropus type strain (CuHbu1).</title>
        <authorList>
            <person name="Sikorski J."/>
            <person name="Chertkov O."/>
            <person name="Lapidus A."/>
            <person name="Nolan M."/>
            <person name="Lucas S."/>
            <person name="Del Rio T.G."/>
            <person name="Tice H."/>
            <person name="Cheng J.F."/>
            <person name="Tapia R."/>
            <person name="Han C."/>
            <person name="Goodwin L."/>
            <person name="Pitluck S."/>
            <person name="Liolios K."/>
            <person name="Ivanova N."/>
            <person name="Mavromatis K."/>
            <person name="Mikhailova N."/>
            <person name="Pati A."/>
            <person name="Chen A."/>
            <person name="Palaniappan K."/>
            <person name="Land M."/>
            <person name="Hauser L."/>
            <person name="Chang Y.J."/>
            <person name="Jeffries C.D."/>
            <person name="Brambilla E."/>
            <person name="Yasawong M."/>
            <person name="Rohde M."/>
            <person name="Pukall R."/>
            <person name="Spring S."/>
            <person name="Goker M."/>
            <person name="Woyke T."/>
            <person name="Bristow J."/>
            <person name="Eisen J.A."/>
            <person name="Markowitz V."/>
            <person name="Hugenholtz P."/>
            <person name="Kyrpides N.C."/>
            <person name="Klenk H.P."/>
        </authorList>
    </citation>
    <scope>NUCLEOTIDE SEQUENCE [LARGE SCALE GENOMIC DNA]</scope>
    <source>
        <strain evidence="11">ATCC 51220 / DSM 2926 / LMG 16218 / CuHBu1</strain>
    </source>
</reference>
<dbReference type="GO" id="GO:0016887">
    <property type="term" value="F:ATP hydrolysis activity"/>
    <property type="evidence" value="ECO:0007669"/>
    <property type="project" value="InterPro"/>
</dbReference>
<comment type="subcellular location">
    <subcellularLocation>
        <location evidence="1">Cell membrane</location>
        <topology evidence="1">Peripheral membrane protein</topology>
    </subcellularLocation>
</comment>
<dbReference type="CDD" id="cd03215">
    <property type="entry name" value="ABC_Carb_Monos_II"/>
    <property type="match status" value="1"/>
</dbReference>
<dbReference type="InterPro" id="IPR003439">
    <property type="entry name" value="ABC_transporter-like_ATP-bd"/>
</dbReference>
<dbReference type="InterPro" id="IPR050107">
    <property type="entry name" value="ABC_carbohydrate_import_ATPase"/>
</dbReference>
<organism evidence="10 11">
    <name type="scientific">Ilyobacter polytropus (strain ATCC 51220 / DSM 2926 / LMG 16218 / CuHBu1)</name>
    <dbReference type="NCBI Taxonomy" id="572544"/>
    <lineage>
        <taxon>Bacteria</taxon>
        <taxon>Fusobacteriati</taxon>
        <taxon>Fusobacteriota</taxon>
        <taxon>Fusobacteriia</taxon>
        <taxon>Fusobacteriales</taxon>
        <taxon>Fusobacteriaceae</taxon>
        <taxon>Ilyobacter</taxon>
    </lineage>
</organism>
<dbReference type="EMBL" id="CP002281">
    <property type="protein sequence ID" value="ADO81925.1"/>
    <property type="molecule type" value="Genomic_DNA"/>
</dbReference>
<protein>
    <submittedName>
        <fullName evidence="10">ABC transporter related protein</fullName>
    </submittedName>
</protein>
<keyword evidence="7" id="KW-1278">Translocase</keyword>
<gene>
    <name evidence="10" type="ordered locus">Ilyop_0136</name>
</gene>
<evidence type="ECO:0000256" key="6">
    <source>
        <dbReference type="ARBA" id="ARBA00022840"/>
    </source>
</evidence>
<dbReference type="PROSITE" id="PS00211">
    <property type="entry name" value="ABC_TRANSPORTER_1"/>
    <property type="match status" value="2"/>
</dbReference>
<dbReference type="Gene3D" id="3.40.50.300">
    <property type="entry name" value="P-loop containing nucleotide triphosphate hydrolases"/>
    <property type="match status" value="2"/>
</dbReference>
<dbReference type="STRING" id="572544.Ilyop_0136"/>
<keyword evidence="4" id="KW-0677">Repeat</keyword>
<dbReference type="PROSITE" id="PS50893">
    <property type="entry name" value="ABC_TRANSPORTER_2"/>
    <property type="match status" value="2"/>
</dbReference>
<dbReference type="HOGENOM" id="CLU_000604_92_0_0"/>
<feature type="domain" description="ABC transporter" evidence="9">
    <location>
        <begin position="260"/>
        <end position="504"/>
    </location>
</feature>
<keyword evidence="3" id="KW-1003">Cell membrane</keyword>
<dbReference type="PANTHER" id="PTHR43790">
    <property type="entry name" value="CARBOHYDRATE TRANSPORT ATP-BINDING PROTEIN MG119-RELATED"/>
    <property type="match status" value="1"/>
</dbReference>
<dbReference type="InterPro" id="IPR017871">
    <property type="entry name" value="ABC_transporter-like_CS"/>
</dbReference>
<evidence type="ECO:0000256" key="8">
    <source>
        <dbReference type="ARBA" id="ARBA00023136"/>
    </source>
</evidence>
<feature type="domain" description="ABC transporter" evidence="9">
    <location>
        <begin position="8"/>
        <end position="243"/>
    </location>
</feature>
<dbReference type="GO" id="GO:0005886">
    <property type="term" value="C:plasma membrane"/>
    <property type="evidence" value="ECO:0007669"/>
    <property type="project" value="UniProtKB-SubCell"/>
</dbReference>
<evidence type="ECO:0000313" key="11">
    <source>
        <dbReference type="Proteomes" id="UP000006875"/>
    </source>
</evidence>
<dbReference type="SUPFAM" id="SSF52540">
    <property type="entry name" value="P-loop containing nucleoside triphosphate hydrolases"/>
    <property type="match status" value="2"/>
</dbReference>
<evidence type="ECO:0000256" key="3">
    <source>
        <dbReference type="ARBA" id="ARBA00022475"/>
    </source>
</evidence>
<keyword evidence="5" id="KW-0547">Nucleotide-binding</keyword>
<dbReference type="Proteomes" id="UP000006875">
    <property type="component" value="Chromosome"/>
</dbReference>
<evidence type="ECO:0000256" key="2">
    <source>
        <dbReference type="ARBA" id="ARBA00022448"/>
    </source>
</evidence>
<keyword evidence="8" id="KW-0472">Membrane</keyword>
<dbReference type="InterPro" id="IPR003593">
    <property type="entry name" value="AAA+_ATPase"/>
</dbReference>
<evidence type="ECO:0000256" key="7">
    <source>
        <dbReference type="ARBA" id="ARBA00022967"/>
    </source>
</evidence>
<evidence type="ECO:0000256" key="4">
    <source>
        <dbReference type="ARBA" id="ARBA00022737"/>
    </source>
</evidence>